<evidence type="ECO:0000313" key="3">
    <source>
        <dbReference type="Proteomes" id="UP000252985"/>
    </source>
</evidence>
<evidence type="ECO:0000313" key="2">
    <source>
        <dbReference type="EMBL" id="AXG09473.1"/>
    </source>
</evidence>
<sequence>MIPAFMDIGAIGSPIDAATFVLVLAMLVFRLRPRVQLVAAGVVALARGRDDVDDDRLAHELDVDERAVESLKPEVIYRREGDDG</sequence>
<evidence type="ECO:0000256" key="1">
    <source>
        <dbReference type="SAM" id="Phobius"/>
    </source>
</evidence>
<accession>A0A345EBA1</accession>
<dbReference type="Proteomes" id="UP000252985">
    <property type="component" value="Chromosome"/>
</dbReference>
<feature type="transmembrane region" description="Helical" evidence="1">
    <location>
        <begin position="6"/>
        <end position="29"/>
    </location>
</feature>
<gene>
    <name evidence="2" type="ORF">DU484_06105</name>
</gene>
<dbReference type="EMBL" id="CP031148">
    <property type="protein sequence ID" value="AXG09473.1"/>
    <property type="molecule type" value="Genomic_DNA"/>
</dbReference>
<protein>
    <submittedName>
        <fullName evidence="2">Uncharacterized protein</fullName>
    </submittedName>
</protein>
<keyword evidence="1" id="KW-0472">Membrane</keyword>
<name>A0A345EBA1_9EURY</name>
<dbReference type="RefSeq" id="WP_114605393.1">
    <property type="nucleotide sequence ID" value="NZ_CP031148.1"/>
</dbReference>
<dbReference type="KEGG" id="haq:DU484_06105"/>
<proteinExistence type="predicted"/>
<dbReference type="AlphaFoldDB" id="A0A345EBA1"/>
<organism evidence="2 3">
    <name type="scientific">Haloplanus rubicundus</name>
    <dbReference type="NCBI Taxonomy" id="1547898"/>
    <lineage>
        <taxon>Archaea</taxon>
        <taxon>Methanobacteriati</taxon>
        <taxon>Methanobacteriota</taxon>
        <taxon>Stenosarchaea group</taxon>
        <taxon>Halobacteria</taxon>
        <taxon>Halobacteriales</taxon>
        <taxon>Haloferacaceae</taxon>
        <taxon>Haloplanus</taxon>
    </lineage>
</organism>
<dbReference type="GeneID" id="37286533"/>
<reference evidence="2 3" key="1">
    <citation type="submission" date="2018-07" db="EMBL/GenBank/DDBJ databases">
        <title>Genome sequences of Haloplanus sp. CBA1112.</title>
        <authorList>
            <person name="Kim Y.B."/>
            <person name="Roh S.W."/>
        </authorList>
    </citation>
    <scope>NUCLEOTIDE SEQUENCE [LARGE SCALE GENOMIC DNA]</scope>
    <source>
        <strain evidence="2 3">CBA1112</strain>
    </source>
</reference>
<keyword evidence="1" id="KW-0812">Transmembrane</keyword>
<keyword evidence="1" id="KW-1133">Transmembrane helix</keyword>